<proteinExistence type="inferred from homology"/>
<dbReference type="SUPFAM" id="SSF56112">
    <property type="entry name" value="Protein kinase-like (PK-like)"/>
    <property type="match status" value="1"/>
</dbReference>
<evidence type="ECO:0000313" key="2">
    <source>
        <dbReference type="EMBL" id="MBM9432106.1"/>
    </source>
</evidence>
<name>A0ABS2TBR3_9ACTO</name>
<protein>
    <submittedName>
        <fullName evidence="2">Fructosamine kinase family protein</fullName>
    </submittedName>
</protein>
<dbReference type="PANTHER" id="PTHR12149">
    <property type="entry name" value="FRUCTOSAMINE 3 KINASE-RELATED PROTEIN"/>
    <property type="match status" value="1"/>
</dbReference>
<dbReference type="InterPro" id="IPR011009">
    <property type="entry name" value="Kinase-like_dom_sf"/>
</dbReference>
<keyword evidence="1" id="KW-0808">Transferase</keyword>
<comment type="caution">
    <text evidence="2">The sequence shown here is derived from an EMBL/GenBank/DDBJ whole genome shotgun (WGS) entry which is preliminary data.</text>
</comment>
<organism evidence="2 3">
    <name type="scientific">Flaviflexus equikiangi</name>
    <dbReference type="NCBI Taxonomy" id="2758573"/>
    <lineage>
        <taxon>Bacteria</taxon>
        <taxon>Bacillati</taxon>
        <taxon>Actinomycetota</taxon>
        <taxon>Actinomycetes</taxon>
        <taxon>Actinomycetales</taxon>
        <taxon>Actinomycetaceae</taxon>
        <taxon>Flaviflexus</taxon>
    </lineage>
</organism>
<dbReference type="Pfam" id="PF03881">
    <property type="entry name" value="Fructosamin_kin"/>
    <property type="match status" value="1"/>
</dbReference>
<comment type="similarity">
    <text evidence="1">Belongs to the fructosamine kinase family.</text>
</comment>
<dbReference type="GO" id="GO:0016301">
    <property type="term" value="F:kinase activity"/>
    <property type="evidence" value="ECO:0007669"/>
    <property type="project" value="UniProtKB-KW"/>
</dbReference>
<dbReference type="RefSeq" id="WP_182171711.1">
    <property type="nucleotide sequence ID" value="NZ_CP059676.1"/>
</dbReference>
<dbReference type="Proteomes" id="UP000705983">
    <property type="component" value="Unassembled WGS sequence"/>
</dbReference>
<keyword evidence="1 2" id="KW-0418">Kinase</keyword>
<sequence>MSEYVKHGSRRQIAFEAAGLRDLRDHGATVADLVWVRDTELATRMIDHAPPTADTARGLGRMLARLHGTHSRVFGQAPPGFDLGVHGAGTMGGETLPLVTDGARPWGVFYAEDRILPYLQSARDNGSIDQQGATIITTLAERLRDGDFDTDDPPSILHGDLWSGNVIWSPEGAILIDPASHAGHRESDLAQLAVFGAPLLDDIMAGYEDAYPLGAGWQERVALHQLHILIVHASLFGGPYGTRTVSAAAAYL</sequence>
<dbReference type="PIRSF" id="PIRSF006221">
    <property type="entry name" value="Ketosamine-3-kinase"/>
    <property type="match status" value="1"/>
</dbReference>
<keyword evidence="3" id="KW-1185">Reference proteome</keyword>
<dbReference type="PANTHER" id="PTHR12149:SF8">
    <property type="entry name" value="PROTEIN-RIBULOSAMINE 3-KINASE"/>
    <property type="match status" value="1"/>
</dbReference>
<accession>A0ABS2TBR3</accession>
<dbReference type="EMBL" id="JAFFJS010000001">
    <property type="protein sequence ID" value="MBM9432106.1"/>
    <property type="molecule type" value="Genomic_DNA"/>
</dbReference>
<dbReference type="InterPro" id="IPR016477">
    <property type="entry name" value="Fructo-/Ketosamine-3-kinase"/>
</dbReference>
<dbReference type="Gene3D" id="1.10.510.10">
    <property type="entry name" value="Transferase(Phosphotransferase) domain 1"/>
    <property type="match status" value="1"/>
</dbReference>
<gene>
    <name evidence="2" type="ORF">JVW63_00045</name>
</gene>
<reference evidence="3" key="1">
    <citation type="submission" date="2021-02" db="EMBL/GenBank/DDBJ databases">
        <title>Leucobacter sp. CX169.</title>
        <authorList>
            <person name="Cheng Y."/>
        </authorList>
    </citation>
    <scope>NUCLEOTIDE SEQUENCE [LARGE SCALE GENOMIC DNA]</scope>
    <source>
        <strain evidence="3">JY899</strain>
    </source>
</reference>
<evidence type="ECO:0000313" key="3">
    <source>
        <dbReference type="Proteomes" id="UP000705983"/>
    </source>
</evidence>
<evidence type="ECO:0000256" key="1">
    <source>
        <dbReference type="PIRNR" id="PIRNR006221"/>
    </source>
</evidence>
<dbReference type="Gene3D" id="1.20.1270.240">
    <property type="match status" value="1"/>
</dbReference>